<proteinExistence type="predicted"/>
<dbReference type="Pfam" id="PF14076">
    <property type="entry name" value="DUF4258"/>
    <property type="match status" value="1"/>
</dbReference>
<protein>
    <recommendedName>
        <fullName evidence="2">DUF4258 domain-containing protein</fullName>
    </recommendedName>
</protein>
<dbReference type="InterPro" id="IPR025354">
    <property type="entry name" value="DUF4258"/>
</dbReference>
<organism evidence="1">
    <name type="scientific">uncultured Desulfobacterium sp</name>
    <dbReference type="NCBI Taxonomy" id="201089"/>
    <lineage>
        <taxon>Bacteria</taxon>
        <taxon>Pseudomonadati</taxon>
        <taxon>Thermodesulfobacteriota</taxon>
        <taxon>Desulfobacteria</taxon>
        <taxon>Desulfobacterales</taxon>
        <taxon>Desulfobacteriaceae</taxon>
        <taxon>Desulfobacterium</taxon>
        <taxon>environmental samples</taxon>
    </lineage>
</organism>
<reference evidence="1" key="1">
    <citation type="journal article" date="2011" name="Environ. Microbiol.">
        <title>Genomic insights into the metabolic potential of the polycyclic aromatic hydrocarbon degrading sulfate-reducing Deltaproteobacterium N47.</title>
        <authorList>
            <person name="Bergmann F."/>
            <person name="Selesi D."/>
            <person name="Weinmaier T."/>
            <person name="Tischler P."/>
            <person name="Rattei T."/>
            <person name="Meckenstock R.U."/>
        </authorList>
    </citation>
    <scope>NUCLEOTIDE SEQUENCE</scope>
</reference>
<name>E1YJV3_9BACT</name>
<sequence length="83" mass="9778">MNYKLTQHAKDAIIKRKVELKWIEQAVSFPQHIEQDATDSMLEHRMAVIPENESRVLRVIINPHTNPLLVVTLFFDRRMKGKL</sequence>
<evidence type="ECO:0000313" key="1">
    <source>
        <dbReference type="EMBL" id="CBX31557.1"/>
    </source>
</evidence>
<dbReference type="EMBL" id="FR695877">
    <property type="protein sequence ID" value="CBX31557.1"/>
    <property type="molecule type" value="Genomic_DNA"/>
</dbReference>
<evidence type="ECO:0008006" key="2">
    <source>
        <dbReference type="Google" id="ProtNLM"/>
    </source>
</evidence>
<accession>E1YJV3</accession>
<gene>
    <name evidence="1" type="ORF">N47_E50690</name>
</gene>
<dbReference type="AlphaFoldDB" id="E1YJV3"/>